<reference evidence="2" key="1">
    <citation type="journal article" date="2021" name="Mol. Ecol. Resour.">
        <title>Apolygus lucorum genome provides insights into omnivorousness and mesophyll feeding.</title>
        <authorList>
            <person name="Liu Y."/>
            <person name="Liu H."/>
            <person name="Wang H."/>
            <person name="Huang T."/>
            <person name="Liu B."/>
            <person name="Yang B."/>
            <person name="Yin L."/>
            <person name="Li B."/>
            <person name="Zhang Y."/>
            <person name="Zhang S."/>
            <person name="Jiang F."/>
            <person name="Zhang X."/>
            <person name="Ren Y."/>
            <person name="Wang B."/>
            <person name="Wang S."/>
            <person name="Lu Y."/>
            <person name="Wu K."/>
            <person name="Fan W."/>
            <person name="Wang G."/>
        </authorList>
    </citation>
    <scope>NUCLEOTIDE SEQUENCE</scope>
    <source>
        <strain evidence="2">12Hb</strain>
    </source>
</reference>
<feature type="region of interest" description="Disordered" evidence="1">
    <location>
        <begin position="64"/>
        <end position="85"/>
    </location>
</feature>
<evidence type="ECO:0000256" key="1">
    <source>
        <dbReference type="SAM" id="MobiDB-lite"/>
    </source>
</evidence>
<name>A0A6A4IV79_APOLU</name>
<gene>
    <name evidence="2" type="ORF">GE061_007967</name>
</gene>
<dbReference type="EMBL" id="WIXP02000016">
    <property type="protein sequence ID" value="KAF6198220.1"/>
    <property type="molecule type" value="Genomic_DNA"/>
</dbReference>
<sequence>MSLSADGNVRNSNQSWFSSKDMTDSSVSQGPFSLLKAAQRADPYDINEEADQLAQEILDDLDGGFRTKPTSTTTSTTTTTTTTTTTRPTTTIITNKPKQECCSKLINVLEKLLDKDYVNRNLDKVVKPLTDSLSSALKRLGKRYLNPSTLQHIIKCFVCSGYSQQDQMKILFVQQSALNKNIQYPSNNIDMYSWSIDYVETPWVYAFQKNLKSNGMWQPGAWSF</sequence>
<comment type="caution">
    <text evidence="2">The sequence shown here is derived from an EMBL/GenBank/DDBJ whole genome shotgun (WGS) entry which is preliminary data.</text>
</comment>
<organism evidence="2 3">
    <name type="scientific">Apolygus lucorum</name>
    <name type="common">Small green plant bug</name>
    <name type="synonym">Lygocoris lucorum</name>
    <dbReference type="NCBI Taxonomy" id="248454"/>
    <lineage>
        <taxon>Eukaryota</taxon>
        <taxon>Metazoa</taxon>
        <taxon>Ecdysozoa</taxon>
        <taxon>Arthropoda</taxon>
        <taxon>Hexapoda</taxon>
        <taxon>Insecta</taxon>
        <taxon>Pterygota</taxon>
        <taxon>Neoptera</taxon>
        <taxon>Paraneoptera</taxon>
        <taxon>Hemiptera</taxon>
        <taxon>Heteroptera</taxon>
        <taxon>Panheteroptera</taxon>
        <taxon>Cimicomorpha</taxon>
        <taxon>Miridae</taxon>
        <taxon>Mirini</taxon>
        <taxon>Apolygus</taxon>
    </lineage>
</organism>
<feature type="region of interest" description="Disordered" evidence="1">
    <location>
        <begin position="1"/>
        <end position="29"/>
    </location>
</feature>
<feature type="compositionally biased region" description="Low complexity" evidence="1">
    <location>
        <begin position="66"/>
        <end position="85"/>
    </location>
</feature>
<keyword evidence="3" id="KW-1185">Reference proteome</keyword>
<proteinExistence type="predicted"/>
<dbReference type="AlphaFoldDB" id="A0A6A4IV79"/>
<evidence type="ECO:0000313" key="2">
    <source>
        <dbReference type="EMBL" id="KAF6198220.1"/>
    </source>
</evidence>
<accession>A0A6A4IV79</accession>
<evidence type="ECO:0000313" key="3">
    <source>
        <dbReference type="Proteomes" id="UP000466442"/>
    </source>
</evidence>
<dbReference type="Proteomes" id="UP000466442">
    <property type="component" value="Linkage Group LG16"/>
</dbReference>
<protein>
    <submittedName>
        <fullName evidence="2">Uncharacterized protein</fullName>
    </submittedName>
</protein>